<feature type="transmembrane region" description="Helical" evidence="1">
    <location>
        <begin position="36"/>
        <end position="56"/>
    </location>
</feature>
<keyword evidence="1" id="KW-0812">Transmembrane</keyword>
<proteinExistence type="predicted"/>
<evidence type="ECO:0000313" key="3">
    <source>
        <dbReference type="Proteomes" id="UP000233256"/>
    </source>
</evidence>
<name>A0A2N1PMC1_9BACT</name>
<dbReference type="EMBL" id="PGXC01000016">
    <property type="protein sequence ID" value="PKK89493.1"/>
    <property type="molecule type" value="Genomic_DNA"/>
</dbReference>
<feature type="transmembrane region" description="Helical" evidence="1">
    <location>
        <begin position="100"/>
        <end position="120"/>
    </location>
</feature>
<organism evidence="2 3">
    <name type="scientific">Candidatus Wallbacteria bacterium HGW-Wallbacteria-1</name>
    <dbReference type="NCBI Taxonomy" id="2013854"/>
    <lineage>
        <taxon>Bacteria</taxon>
        <taxon>Candidatus Walliibacteriota</taxon>
    </lineage>
</organism>
<dbReference type="AlphaFoldDB" id="A0A2N1PMC1"/>
<keyword evidence="1" id="KW-1133">Transmembrane helix</keyword>
<sequence length="555" mass="59699">MFIFFLSSVIAGMALGFIGFQLVAACDKLGFAAIDLYGIIMMAFSGPILISSVNLITGGRESSKVLATGLASFFLFSFMHPRCAHTVLGAAGMMNPLLTIVNMAFIFVIFVTAAMLIWNFSRGRIMAASPKPLGAALVILAICGISFGVWRQMKGQRVSWYQGFVEQNASAGKTPLKNIASAAMCSMPLGLPQGPEPVAKVWKGLAAEFDSMAQAGIQSALFRCYLPLDGTSERNWNQDERVIAMARQRGLSIILQDSVASLHVNGTSLEITPLSGITLETFISERSRSTAMVASRLKPEYYVIMGEPGFYYLSGVTGEFTPQAWIAGAQRVAVEVKKVSPITRCGISMNVMDLFGDRLSAAAGALLSSASDEAIMAGKKIMTGEAAITDDTEAAASSVEGKMKLLQSDLVRVMASMDQSATDLLDFVGMRVYFREQAERLELLLGDNLLPLNQGPSLWVIETWNGWALAPPRSPEMDSAWVRGISGAVSRAGFRGIVFSPFGNFREGIYYGDFQDDMASRRLSMPFRTIAELRGVSIEAANAGEAADTAAAEGK</sequence>
<evidence type="ECO:0000256" key="1">
    <source>
        <dbReference type="SAM" id="Phobius"/>
    </source>
</evidence>
<comment type="caution">
    <text evidence="2">The sequence shown here is derived from an EMBL/GenBank/DDBJ whole genome shotgun (WGS) entry which is preliminary data.</text>
</comment>
<feature type="transmembrane region" description="Helical" evidence="1">
    <location>
        <begin position="63"/>
        <end position="80"/>
    </location>
</feature>
<gene>
    <name evidence="2" type="ORF">CVV64_13845</name>
</gene>
<evidence type="ECO:0000313" key="2">
    <source>
        <dbReference type="EMBL" id="PKK89493.1"/>
    </source>
</evidence>
<dbReference type="Proteomes" id="UP000233256">
    <property type="component" value="Unassembled WGS sequence"/>
</dbReference>
<protein>
    <submittedName>
        <fullName evidence="2">Uncharacterized protein</fullName>
    </submittedName>
</protein>
<reference evidence="2 3" key="1">
    <citation type="journal article" date="2017" name="ISME J.">
        <title>Potential for microbial H2 and metal transformations associated with novel bacteria and archaea in deep terrestrial subsurface sediments.</title>
        <authorList>
            <person name="Hernsdorf A.W."/>
            <person name="Amano Y."/>
            <person name="Miyakawa K."/>
            <person name="Ise K."/>
            <person name="Suzuki Y."/>
            <person name="Anantharaman K."/>
            <person name="Probst A."/>
            <person name="Burstein D."/>
            <person name="Thomas B.C."/>
            <person name="Banfield J.F."/>
        </authorList>
    </citation>
    <scope>NUCLEOTIDE SEQUENCE [LARGE SCALE GENOMIC DNA]</scope>
    <source>
        <strain evidence="2">HGW-Wallbacteria-1</strain>
    </source>
</reference>
<feature type="transmembrane region" description="Helical" evidence="1">
    <location>
        <begin position="132"/>
        <end position="150"/>
    </location>
</feature>
<keyword evidence="1" id="KW-0472">Membrane</keyword>
<accession>A0A2N1PMC1</accession>